<dbReference type="InterPro" id="IPR050655">
    <property type="entry name" value="Plant_B3_domain"/>
</dbReference>
<feature type="region of interest" description="Disordered" evidence="6">
    <location>
        <begin position="490"/>
        <end position="516"/>
    </location>
</feature>
<feature type="domain" description="TF-B3" evidence="7">
    <location>
        <begin position="29"/>
        <end position="121"/>
    </location>
</feature>
<evidence type="ECO:0000256" key="4">
    <source>
        <dbReference type="ARBA" id="ARBA00023163"/>
    </source>
</evidence>
<evidence type="ECO:0000313" key="8">
    <source>
        <dbReference type="EMBL" id="KAK7341545.1"/>
    </source>
</evidence>
<evidence type="ECO:0000256" key="5">
    <source>
        <dbReference type="ARBA" id="ARBA00023242"/>
    </source>
</evidence>
<dbReference type="AlphaFoldDB" id="A0AAN9LSI5"/>
<dbReference type="Proteomes" id="UP001374584">
    <property type="component" value="Unassembled WGS sequence"/>
</dbReference>
<comment type="subcellular location">
    <subcellularLocation>
        <location evidence="1">Nucleus</location>
    </subcellularLocation>
</comment>
<evidence type="ECO:0000256" key="2">
    <source>
        <dbReference type="ARBA" id="ARBA00023015"/>
    </source>
</evidence>
<protein>
    <recommendedName>
        <fullName evidence="7">TF-B3 domain-containing protein</fullName>
    </recommendedName>
</protein>
<dbReference type="Pfam" id="PF02362">
    <property type="entry name" value="B3"/>
    <property type="match status" value="4"/>
</dbReference>
<dbReference type="GO" id="GO:0003677">
    <property type="term" value="F:DNA binding"/>
    <property type="evidence" value="ECO:0007669"/>
    <property type="project" value="UniProtKB-KW"/>
</dbReference>
<dbReference type="SUPFAM" id="SSF101936">
    <property type="entry name" value="DNA-binding pseudobarrel domain"/>
    <property type="match status" value="4"/>
</dbReference>
<evidence type="ECO:0000259" key="7">
    <source>
        <dbReference type="PROSITE" id="PS50863"/>
    </source>
</evidence>
<dbReference type="Gene3D" id="2.40.330.10">
    <property type="entry name" value="DNA-binding pseudobarrel domain"/>
    <property type="match status" value="4"/>
</dbReference>
<evidence type="ECO:0000313" key="9">
    <source>
        <dbReference type="Proteomes" id="UP001374584"/>
    </source>
</evidence>
<dbReference type="PANTHER" id="PTHR31920:SF122">
    <property type="entry name" value="B3 DOMAIN-CONTAINING PROTEIN REM23"/>
    <property type="match status" value="1"/>
</dbReference>
<keyword evidence="5" id="KW-0539">Nucleus</keyword>
<dbReference type="CDD" id="cd10017">
    <property type="entry name" value="B3_DNA"/>
    <property type="match status" value="4"/>
</dbReference>
<accession>A0AAN9LSI5</accession>
<feature type="domain" description="TF-B3" evidence="7">
    <location>
        <begin position="351"/>
        <end position="430"/>
    </location>
</feature>
<gene>
    <name evidence="8" type="ORF">VNO80_24478</name>
</gene>
<dbReference type="InterPro" id="IPR015300">
    <property type="entry name" value="DNA-bd_pseudobarrel_sf"/>
</dbReference>
<evidence type="ECO:0000256" key="1">
    <source>
        <dbReference type="ARBA" id="ARBA00004123"/>
    </source>
</evidence>
<dbReference type="InterPro" id="IPR003340">
    <property type="entry name" value="B3_DNA-bd"/>
</dbReference>
<sequence length="666" mass="76981">MTMRDFSFYQKALIIQGNGREMWQMDYYQGKPVFFIIVNNTKLQKVPEGFLKHLNEDLPNAVLVSPTGDNWQISILKKGNNIYMQDGWPQFLTDNSVMLDDFLLFTYHGGNCFHVQIFGKNGLERLCFKQTRQDQVLIPSLVRTKKSTQRRTFASSFLHQAKSCKKGLSFSNKISFSKDFQKLKSSIKIESTEACNLADSFTSRNPHWKHLMTKCNVEDHCTLPIATEFARKHIPEAVKQIILWNTEGKFWEVVVTWFGCQNKRYTRFTTGWGRFVRDNRLMRGDTCIFELEDENHLSVHIFRTGLCAPRLHSSCFYAPQLNSVNCLMTSGEKKYPCFFKIFLPEQHSLIMKVPKEFLKHLNEDLLSNAVLSGPSSGDQWQVSVLKKGNDVYMQNGWPQFVTDNLVVLNEFLLFTYRGKNCFHVQIFGKNGLERLCLRETRQEQALIPKKSTQKFAGSFAHKSKSCKRDTPFSNKGFVFTGCETMETRQKQTATPSLARTKKNKEGKFSPGASHLHESKSYQQDLSFSNKASLPKDFPTPQHSIEIESLEAQKLAQSFTSCNPHWKHLMTKSNVGDCCILPIATEFARKYIPEEVKQIHIGNYKGTSWEVQVNCFKNQNRRYAQLTTGWVNFVRDNKLTRGDTCIFELEEDFHLRVHIFRTRCAPC</sequence>
<evidence type="ECO:0000256" key="3">
    <source>
        <dbReference type="ARBA" id="ARBA00023125"/>
    </source>
</evidence>
<evidence type="ECO:0000256" key="6">
    <source>
        <dbReference type="SAM" id="MobiDB-lite"/>
    </source>
</evidence>
<reference evidence="8 9" key="1">
    <citation type="submission" date="2024-01" db="EMBL/GenBank/DDBJ databases">
        <title>The genomes of 5 underutilized Papilionoideae crops provide insights into root nodulation and disease resistanc.</title>
        <authorList>
            <person name="Jiang F."/>
        </authorList>
    </citation>
    <scope>NUCLEOTIDE SEQUENCE [LARGE SCALE GENOMIC DNA]</scope>
    <source>
        <strain evidence="8">JINMINGXINNONG_FW02</strain>
        <tissue evidence="8">Leaves</tissue>
    </source>
</reference>
<feature type="domain" description="TF-B3" evidence="7">
    <location>
        <begin position="565"/>
        <end position="662"/>
    </location>
</feature>
<dbReference type="EMBL" id="JAYMYR010000009">
    <property type="protein sequence ID" value="KAK7341545.1"/>
    <property type="molecule type" value="Genomic_DNA"/>
</dbReference>
<comment type="caution">
    <text evidence="8">The sequence shown here is derived from an EMBL/GenBank/DDBJ whole genome shotgun (WGS) entry which is preliminary data.</text>
</comment>
<dbReference type="GO" id="GO:0005634">
    <property type="term" value="C:nucleus"/>
    <property type="evidence" value="ECO:0007669"/>
    <property type="project" value="UniProtKB-SubCell"/>
</dbReference>
<dbReference type="PANTHER" id="PTHR31920">
    <property type="entry name" value="B3 DOMAIN-CONTAINING"/>
    <property type="match status" value="1"/>
</dbReference>
<keyword evidence="3" id="KW-0238">DNA-binding</keyword>
<dbReference type="PROSITE" id="PS50863">
    <property type="entry name" value="B3"/>
    <property type="match status" value="4"/>
</dbReference>
<name>A0AAN9LSI5_PHACN</name>
<keyword evidence="9" id="KW-1185">Reference proteome</keyword>
<dbReference type="SMART" id="SM01019">
    <property type="entry name" value="B3"/>
    <property type="match status" value="4"/>
</dbReference>
<feature type="domain" description="TF-B3" evidence="7">
    <location>
        <begin position="208"/>
        <end position="305"/>
    </location>
</feature>
<keyword evidence="2" id="KW-0805">Transcription regulation</keyword>
<keyword evidence="4" id="KW-0804">Transcription</keyword>
<proteinExistence type="predicted"/>
<organism evidence="8 9">
    <name type="scientific">Phaseolus coccineus</name>
    <name type="common">Scarlet runner bean</name>
    <name type="synonym">Phaseolus multiflorus</name>
    <dbReference type="NCBI Taxonomy" id="3886"/>
    <lineage>
        <taxon>Eukaryota</taxon>
        <taxon>Viridiplantae</taxon>
        <taxon>Streptophyta</taxon>
        <taxon>Embryophyta</taxon>
        <taxon>Tracheophyta</taxon>
        <taxon>Spermatophyta</taxon>
        <taxon>Magnoliopsida</taxon>
        <taxon>eudicotyledons</taxon>
        <taxon>Gunneridae</taxon>
        <taxon>Pentapetalae</taxon>
        <taxon>rosids</taxon>
        <taxon>fabids</taxon>
        <taxon>Fabales</taxon>
        <taxon>Fabaceae</taxon>
        <taxon>Papilionoideae</taxon>
        <taxon>50 kb inversion clade</taxon>
        <taxon>NPAAA clade</taxon>
        <taxon>indigoferoid/millettioid clade</taxon>
        <taxon>Phaseoleae</taxon>
        <taxon>Phaseolus</taxon>
    </lineage>
</organism>